<accession>A0A7X0VDY3</accession>
<dbReference type="EMBL" id="JACJVP010000004">
    <property type="protein sequence ID" value="MBB6669698.1"/>
    <property type="molecule type" value="Genomic_DNA"/>
</dbReference>
<dbReference type="InterPro" id="IPR000600">
    <property type="entry name" value="ROK"/>
</dbReference>
<dbReference type="Proteomes" id="UP000547209">
    <property type="component" value="Unassembled WGS sequence"/>
</dbReference>
<gene>
    <name evidence="2" type="ORF">H7C19_03250</name>
</gene>
<evidence type="ECO:0000313" key="3">
    <source>
        <dbReference type="Proteomes" id="UP000547209"/>
    </source>
</evidence>
<reference evidence="2 3" key="1">
    <citation type="submission" date="2020-08" db="EMBL/GenBank/DDBJ databases">
        <title>Cohnella phylogeny.</title>
        <authorList>
            <person name="Dunlap C."/>
        </authorList>
    </citation>
    <scope>NUCLEOTIDE SEQUENCE [LARGE SCALE GENOMIC DNA]</scope>
    <source>
        <strain evidence="2 3">DSM 28246</strain>
    </source>
</reference>
<dbReference type="InterPro" id="IPR043129">
    <property type="entry name" value="ATPase_NBD"/>
</dbReference>
<name>A0A7X0VDY3_9BACL</name>
<dbReference type="Gene3D" id="3.30.420.40">
    <property type="match status" value="1"/>
</dbReference>
<evidence type="ECO:0000256" key="1">
    <source>
        <dbReference type="ARBA" id="ARBA00006479"/>
    </source>
</evidence>
<keyword evidence="3" id="KW-1185">Reference proteome</keyword>
<dbReference type="AlphaFoldDB" id="A0A7X0VDY3"/>
<dbReference type="RefSeq" id="WP_185141143.1">
    <property type="nucleotide sequence ID" value="NZ_JACJVP010000004.1"/>
</dbReference>
<evidence type="ECO:0000313" key="2">
    <source>
        <dbReference type="EMBL" id="MBB6669698.1"/>
    </source>
</evidence>
<comment type="caution">
    <text evidence="2">The sequence shown here is derived from an EMBL/GenBank/DDBJ whole genome shotgun (WGS) entry which is preliminary data.</text>
</comment>
<organism evidence="2 3">
    <name type="scientific">Cohnella nanjingensis</name>
    <dbReference type="NCBI Taxonomy" id="1387779"/>
    <lineage>
        <taxon>Bacteria</taxon>
        <taxon>Bacillati</taxon>
        <taxon>Bacillota</taxon>
        <taxon>Bacilli</taxon>
        <taxon>Bacillales</taxon>
        <taxon>Paenibacillaceae</taxon>
        <taxon>Cohnella</taxon>
    </lineage>
</organism>
<sequence>MAAAIMNLVRVSDPDTIVLGGGVAGSANFVERIRSYLNPKTMRFVSSARS</sequence>
<protein>
    <submittedName>
        <fullName evidence="2">ROK family protein</fullName>
    </submittedName>
</protein>
<dbReference type="SUPFAM" id="SSF53067">
    <property type="entry name" value="Actin-like ATPase domain"/>
    <property type="match status" value="1"/>
</dbReference>
<proteinExistence type="inferred from homology"/>
<comment type="similarity">
    <text evidence="1">Belongs to the ROK (NagC/XylR) family.</text>
</comment>
<dbReference type="Pfam" id="PF00480">
    <property type="entry name" value="ROK"/>
    <property type="match status" value="1"/>
</dbReference>